<dbReference type="SUPFAM" id="SSF50978">
    <property type="entry name" value="WD40 repeat-like"/>
    <property type="match status" value="1"/>
</dbReference>
<evidence type="ECO:0000313" key="4">
    <source>
        <dbReference type="Proteomes" id="UP000078046"/>
    </source>
</evidence>
<evidence type="ECO:0000256" key="2">
    <source>
        <dbReference type="ARBA" id="ARBA00022737"/>
    </source>
</evidence>
<proteinExistence type="predicted"/>
<dbReference type="InterPro" id="IPR015943">
    <property type="entry name" value="WD40/YVTN_repeat-like_dom_sf"/>
</dbReference>
<dbReference type="Proteomes" id="UP000078046">
    <property type="component" value="Unassembled WGS sequence"/>
</dbReference>
<sequence>APKWVLSPTLGNTDIIDQAETPVLNQYVVEAIDVSSTRPKRNAKLPIRFRNDYDIQSSTVADTELQISLLNDQNHPIKLKWRKNKNIKNTLTSDRYGGFINNVFKTITLKTENETKINCFATDGIRVILGLRNGLISVHDARSGKFLKTLSEHKGYITCICIDDIFMYSGSWDSDVVIWNMHYFQKICNFRVHKRTISKIKVVQTFIISTSNEGLICFCDRKSFEMKYKFNVNTKGKFTIPMLNIIFGNDSIFINLSKGHVAQINVMNMDTEPYIYKLDLVLSVEVIQDIQIKSNLLVGGSNIGRLLCWKINNKITGQTSWQAHDTCVYAVEFGFNHLYSASVGEIKEWDLWSLTCLRIFCIKSSPISQLKIRNKRLMICTKEGKMYIWRLTARFIKNKMKTVFST</sequence>
<dbReference type="AlphaFoldDB" id="A0A177B6V6"/>
<dbReference type="PANTHER" id="PTHR19848">
    <property type="entry name" value="WD40 REPEAT PROTEIN"/>
    <property type="match status" value="1"/>
</dbReference>
<reference evidence="3 4" key="1">
    <citation type="submission" date="2016-04" db="EMBL/GenBank/DDBJ databases">
        <title>The genome of Intoshia linei affirms orthonectids as highly simplified spiralians.</title>
        <authorList>
            <person name="Mikhailov K.V."/>
            <person name="Slusarev G.S."/>
            <person name="Nikitin M.A."/>
            <person name="Logacheva M.D."/>
            <person name="Penin A."/>
            <person name="Aleoshin V."/>
            <person name="Panchin Y.V."/>
        </authorList>
    </citation>
    <scope>NUCLEOTIDE SEQUENCE [LARGE SCALE GENOMIC DNA]</scope>
    <source>
        <strain evidence="3">Intl2013</strain>
        <tissue evidence="3">Whole animal</tissue>
    </source>
</reference>
<evidence type="ECO:0000256" key="1">
    <source>
        <dbReference type="ARBA" id="ARBA00022574"/>
    </source>
</evidence>
<evidence type="ECO:0000313" key="3">
    <source>
        <dbReference type="EMBL" id="OAF70027.1"/>
    </source>
</evidence>
<keyword evidence="2" id="KW-0677">Repeat</keyword>
<dbReference type="PANTHER" id="PTHR19848:SF8">
    <property type="entry name" value="F-BOX AND WD REPEAT DOMAIN CONTAINING 7"/>
    <property type="match status" value="1"/>
</dbReference>
<dbReference type="InterPro" id="IPR036322">
    <property type="entry name" value="WD40_repeat_dom_sf"/>
</dbReference>
<dbReference type="SMART" id="SM00320">
    <property type="entry name" value="WD40"/>
    <property type="match status" value="4"/>
</dbReference>
<gene>
    <name evidence="3" type="ORF">A3Q56_02203</name>
</gene>
<feature type="non-terminal residue" evidence="3">
    <location>
        <position position="1"/>
    </location>
</feature>
<dbReference type="Gene3D" id="2.130.10.10">
    <property type="entry name" value="YVTN repeat-like/Quinoprotein amine dehydrogenase"/>
    <property type="match status" value="1"/>
</dbReference>
<name>A0A177B6V6_9BILA</name>
<dbReference type="EMBL" id="LWCA01000196">
    <property type="protein sequence ID" value="OAF70027.1"/>
    <property type="molecule type" value="Genomic_DNA"/>
</dbReference>
<dbReference type="InterPro" id="IPR001680">
    <property type="entry name" value="WD40_rpt"/>
</dbReference>
<protein>
    <submittedName>
        <fullName evidence="3">Uncharacterized protein</fullName>
    </submittedName>
</protein>
<keyword evidence="4" id="KW-1185">Reference proteome</keyword>
<comment type="caution">
    <text evidence="3">The sequence shown here is derived from an EMBL/GenBank/DDBJ whole genome shotgun (WGS) entry which is preliminary data.</text>
</comment>
<dbReference type="OrthoDB" id="190105at2759"/>
<dbReference type="Pfam" id="PF00400">
    <property type="entry name" value="WD40"/>
    <property type="match status" value="1"/>
</dbReference>
<dbReference type="InterPro" id="IPR019775">
    <property type="entry name" value="WD40_repeat_CS"/>
</dbReference>
<organism evidence="3 4">
    <name type="scientific">Intoshia linei</name>
    <dbReference type="NCBI Taxonomy" id="1819745"/>
    <lineage>
        <taxon>Eukaryota</taxon>
        <taxon>Metazoa</taxon>
        <taxon>Spiralia</taxon>
        <taxon>Lophotrochozoa</taxon>
        <taxon>Mesozoa</taxon>
        <taxon>Orthonectida</taxon>
        <taxon>Rhopaluridae</taxon>
        <taxon>Intoshia</taxon>
    </lineage>
</organism>
<accession>A0A177B6V6</accession>
<keyword evidence="1" id="KW-0853">WD repeat</keyword>
<dbReference type="PROSITE" id="PS00678">
    <property type="entry name" value="WD_REPEATS_1"/>
    <property type="match status" value="1"/>
</dbReference>